<gene>
    <name evidence="2" type="ORF">BCIN_06g00010</name>
</gene>
<name>A0A384JIS5_BOTFB</name>
<keyword evidence="3" id="KW-1185">Reference proteome</keyword>
<sequence length="167" mass="18526">MPNVMSMQTAALWDVLAVAMDAELVDLAPSVEDVFKYIIAHPALHQTKCRFVINSDWGEMGLLTPSAFIRPDPENPAGSEFLVTTTKVSWGREHSFQYERDKTVDFIIENDGSPIDIMLSHGSNGDQVGSGKCQVSFTNKAYENAGIKGNNWNSQWFYGCDVNQSES</sequence>
<dbReference type="Proteomes" id="UP000001798">
    <property type="component" value="Chromosome 6"/>
</dbReference>
<evidence type="ECO:0000256" key="1">
    <source>
        <dbReference type="SAM" id="SignalP"/>
    </source>
</evidence>
<keyword evidence="1" id="KW-0732">Signal</keyword>
<dbReference type="GeneID" id="36394219"/>
<dbReference type="KEGG" id="bfu:BCIN_06g00010"/>
<dbReference type="EMBL" id="CP009810">
    <property type="protein sequence ID" value="ATZ50495.1"/>
    <property type="molecule type" value="Genomic_DNA"/>
</dbReference>
<reference evidence="2 3" key="1">
    <citation type="journal article" date="2011" name="PLoS Genet.">
        <title>Genomic analysis of the necrotrophic fungal pathogens Sclerotinia sclerotiorum and Botrytis cinerea.</title>
        <authorList>
            <person name="Amselem J."/>
            <person name="Cuomo C.A."/>
            <person name="van Kan J.A."/>
            <person name="Viaud M."/>
            <person name="Benito E.P."/>
            <person name="Couloux A."/>
            <person name="Coutinho P.M."/>
            <person name="de Vries R.P."/>
            <person name="Dyer P.S."/>
            <person name="Fillinger S."/>
            <person name="Fournier E."/>
            <person name="Gout L."/>
            <person name="Hahn M."/>
            <person name="Kohn L."/>
            <person name="Lapalu N."/>
            <person name="Plummer K.M."/>
            <person name="Pradier J.M."/>
            <person name="Quevillon E."/>
            <person name="Sharon A."/>
            <person name="Simon A."/>
            <person name="ten Have A."/>
            <person name="Tudzynski B."/>
            <person name="Tudzynski P."/>
            <person name="Wincker P."/>
            <person name="Andrew M."/>
            <person name="Anthouard V."/>
            <person name="Beever R.E."/>
            <person name="Beffa R."/>
            <person name="Benoit I."/>
            <person name="Bouzid O."/>
            <person name="Brault B."/>
            <person name="Chen Z."/>
            <person name="Choquer M."/>
            <person name="Collemare J."/>
            <person name="Cotton P."/>
            <person name="Danchin E.G."/>
            <person name="Da Silva C."/>
            <person name="Gautier A."/>
            <person name="Giraud C."/>
            <person name="Giraud T."/>
            <person name="Gonzalez C."/>
            <person name="Grossetete S."/>
            <person name="Guldener U."/>
            <person name="Henrissat B."/>
            <person name="Howlett B.J."/>
            <person name="Kodira C."/>
            <person name="Kretschmer M."/>
            <person name="Lappartient A."/>
            <person name="Leroch M."/>
            <person name="Levis C."/>
            <person name="Mauceli E."/>
            <person name="Neuveglise C."/>
            <person name="Oeser B."/>
            <person name="Pearson M."/>
            <person name="Poulain J."/>
            <person name="Poussereau N."/>
            <person name="Quesneville H."/>
            <person name="Rascle C."/>
            <person name="Schumacher J."/>
            <person name="Segurens B."/>
            <person name="Sexton A."/>
            <person name="Silva E."/>
            <person name="Sirven C."/>
            <person name="Soanes D.M."/>
            <person name="Talbot N.J."/>
            <person name="Templeton M."/>
            <person name="Yandava C."/>
            <person name="Yarden O."/>
            <person name="Zeng Q."/>
            <person name="Rollins J.A."/>
            <person name="Lebrun M.H."/>
            <person name="Dickman M."/>
        </authorList>
    </citation>
    <scope>NUCLEOTIDE SEQUENCE [LARGE SCALE GENOMIC DNA]</scope>
    <source>
        <strain evidence="2 3">B05.10</strain>
    </source>
</reference>
<reference evidence="2 3" key="3">
    <citation type="journal article" date="2017" name="Mol. Plant Pathol.">
        <title>A gapless genome sequence of the fungus Botrytis cinerea.</title>
        <authorList>
            <person name="Van Kan J.A."/>
            <person name="Stassen J.H."/>
            <person name="Mosbach A."/>
            <person name="Van Der Lee T.A."/>
            <person name="Faino L."/>
            <person name="Farmer A.D."/>
            <person name="Papasotiriou D.G."/>
            <person name="Zhou S."/>
            <person name="Seidl M.F."/>
            <person name="Cottam E."/>
            <person name="Edel D."/>
            <person name="Hahn M."/>
            <person name="Schwartz D.C."/>
            <person name="Dietrich R.A."/>
            <person name="Widdison S."/>
            <person name="Scalliet G."/>
        </authorList>
    </citation>
    <scope>NUCLEOTIDE SEQUENCE [LARGE SCALE GENOMIC DNA]</scope>
    <source>
        <strain evidence="2 3">B05.10</strain>
    </source>
</reference>
<feature type="chain" id="PRO_5017004609" evidence="1">
    <location>
        <begin position="23"/>
        <end position="167"/>
    </location>
</feature>
<protein>
    <submittedName>
        <fullName evidence="2">Uncharacterized protein</fullName>
    </submittedName>
</protein>
<reference evidence="2 3" key="2">
    <citation type="journal article" date="2012" name="Eukaryot. Cell">
        <title>Genome update of Botrytis cinerea strains B05.10 and T4.</title>
        <authorList>
            <person name="Staats M."/>
            <person name="van Kan J.A."/>
        </authorList>
    </citation>
    <scope>NUCLEOTIDE SEQUENCE [LARGE SCALE GENOMIC DNA]</scope>
    <source>
        <strain evidence="2 3">B05.10</strain>
    </source>
</reference>
<feature type="signal peptide" evidence="1">
    <location>
        <begin position="1"/>
        <end position="22"/>
    </location>
</feature>
<dbReference type="VEuPathDB" id="FungiDB:Bcin06g00010"/>
<accession>A0A384JIS5</accession>
<dbReference type="RefSeq" id="XP_024549044.1">
    <property type="nucleotide sequence ID" value="XM_024693258.1"/>
</dbReference>
<proteinExistence type="predicted"/>
<dbReference type="AlphaFoldDB" id="A0A384JIS5"/>
<evidence type="ECO:0000313" key="3">
    <source>
        <dbReference type="Proteomes" id="UP000001798"/>
    </source>
</evidence>
<organism evidence="2 3">
    <name type="scientific">Botryotinia fuckeliana (strain B05.10)</name>
    <name type="common">Noble rot fungus</name>
    <name type="synonym">Botrytis cinerea</name>
    <dbReference type="NCBI Taxonomy" id="332648"/>
    <lineage>
        <taxon>Eukaryota</taxon>
        <taxon>Fungi</taxon>
        <taxon>Dikarya</taxon>
        <taxon>Ascomycota</taxon>
        <taxon>Pezizomycotina</taxon>
        <taxon>Leotiomycetes</taxon>
        <taxon>Helotiales</taxon>
        <taxon>Sclerotiniaceae</taxon>
        <taxon>Botrytis</taxon>
    </lineage>
</organism>
<evidence type="ECO:0000313" key="2">
    <source>
        <dbReference type="EMBL" id="ATZ50495.1"/>
    </source>
</evidence>
<dbReference type="OrthoDB" id="4250793at2759"/>